<name>A0ACB9PFA0_BAUVA</name>
<keyword evidence="2" id="KW-1185">Reference proteome</keyword>
<proteinExistence type="predicted"/>
<dbReference type="Proteomes" id="UP000828941">
    <property type="component" value="Chromosome 5"/>
</dbReference>
<evidence type="ECO:0000313" key="2">
    <source>
        <dbReference type="Proteomes" id="UP000828941"/>
    </source>
</evidence>
<protein>
    <submittedName>
        <fullName evidence="1">Uncharacterized protein</fullName>
    </submittedName>
</protein>
<evidence type="ECO:0000313" key="1">
    <source>
        <dbReference type="EMBL" id="KAI4345320.1"/>
    </source>
</evidence>
<organism evidence="1 2">
    <name type="scientific">Bauhinia variegata</name>
    <name type="common">Purple orchid tree</name>
    <name type="synonym">Phanera variegata</name>
    <dbReference type="NCBI Taxonomy" id="167791"/>
    <lineage>
        <taxon>Eukaryota</taxon>
        <taxon>Viridiplantae</taxon>
        <taxon>Streptophyta</taxon>
        <taxon>Embryophyta</taxon>
        <taxon>Tracheophyta</taxon>
        <taxon>Spermatophyta</taxon>
        <taxon>Magnoliopsida</taxon>
        <taxon>eudicotyledons</taxon>
        <taxon>Gunneridae</taxon>
        <taxon>Pentapetalae</taxon>
        <taxon>rosids</taxon>
        <taxon>fabids</taxon>
        <taxon>Fabales</taxon>
        <taxon>Fabaceae</taxon>
        <taxon>Cercidoideae</taxon>
        <taxon>Cercideae</taxon>
        <taxon>Bauhiniinae</taxon>
        <taxon>Bauhinia</taxon>
    </lineage>
</organism>
<sequence length="87" mass="8976">MKNHIIQVSVDLRYVMYMLFASEFSQTESSDSSDSLLSGSPAFAAVSSGTSSFATGAAAGFLPASRAFSSPSSSCSAASTCESQSRK</sequence>
<dbReference type="EMBL" id="CM039430">
    <property type="protein sequence ID" value="KAI4345320.1"/>
    <property type="molecule type" value="Genomic_DNA"/>
</dbReference>
<reference evidence="1 2" key="1">
    <citation type="journal article" date="2022" name="DNA Res.">
        <title>Chromosomal-level genome assembly of the orchid tree Bauhinia variegata (Leguminosae; Cercidoideae) supports the allotetraploid origin hypothesis of Bauhinia.</title>
        <authorList>
            <person name="Zhong Y."/>
            <person name="Chen Y."/>
            <person name="Zheng D."/>
            <person name="Pang J."/>
            <person name="Liu Y."/>
            <person name="Luo S."/>
            <person name="Meng S."/>
            <person name="Qian L."/>
            <person name="Wei D."/>
            <person name="Dai S."/>
            <person name="Zhou R."/>
        </authorList>
    </citation>
    <scope>NUCLEOTIDE SEQUENCE [LARGE SCALE GENOMIC DNA]</scope>
    <source>
        <strain evidence="1">BV-YZ2020</strain>
    </source>
</reference>
<accession>A0ACB9PFA0</accession>
<comment type="caution">
    <text evidence="1">The sequence shown here is derived from an EMBL/GenBank/DDBJ whole genome shotgun (WGS) entry which is preliminary data.</text>
</comment>
<gene>
    <name evidence="1" type="ORF">L6164_012452</name>
</gene>